<sequence length="181" mass="21519">MHQITIGLIIVLVPLIIILSYKIGQKKQQKEIERIQRQEMAINFLKQRASYQSPRNNIYDQAYGNYNQCVQQDYQNQYTFNKNYLNIPPLTIPEPYSSYDYSTYSPPFQPNKRLSFTNFANLNNSQQYEQYDYNIVKQILGPSPPQSQLNTPNKYTQSCGNYYQDNVPYFLKERSRATYFR</sequence>
<evidence type="ECO:0000256" key="1">
    <source>
        <dbReference type="SAM" id="Phobius"/>
    </source>
</evidence>
<dbReference type="EMBL" id="GG662588">
    <property type="protein sequence ID" value="EDK31251.1"/>
    <property type="molecule type" value="Genomic_DNA"/>
</dbReference>
<dbReference type="RefSeq" id="XP_001471503.1">
    <property type="nucleotide sequence ID" value="XM_001471453.2"/>
</dbReference>
<dbReference type="GeneID" id="7832828"/>
<evidence type="ECO:0000313" key="3">
    <source>
        <dbReference type="Proteomes" id="UP000009168"/>
    </source>
</evidence>
<organism evidence="2 3">
    <name type="scientific">Tetrahymena thermophila (strain SB210)</name>
    <dbReference type="NCBI Taxonomy" id="312017"/>
    <lineage>
        <taxon>Eukaryota</taxon>
        <taxon>Sar</taxon>
        <taxon>Alveolata</taxon>
        <taxon>Ciliophora</taxon>
        <taxon>Intramacronucleata</taxon>
        <taxon>Oligohymenophorea</taxon>
        <taxon>Hymenostomatida</taxon>
        <taxon>Tetrahymenina</taxon>
        <taxon>Tetrahymenidae</taxon>
        <taxon>Tetrahymena</taxon>
    </lineage>
</organism>
<keyword evidence="1" id="KW-1133">Transmembrane helix</keyword>
<gene>
    <name evidence="2" type="ORF">TTHERM_00637499</name>
</gene>
<feature type="transmembrane region" description="Helical" evidence="1">
    <location>
        <begin position="6"/>
        <end position="24"/>
    </location>
</feature>
<evidence type="ECO:0000313" key="2">
    <source>
        <dbReference type="EMBL" id="EDK31251.1"/>
    </source>
</evidence>
<dbReference type="InParanoid" id="A4VF49"/>
<accession>A4VF49</accession>
<proteinExistence type="predicted"/>
<reference evidence="3" key="1">
    <citation type="journal article" date="2006" name="PLoS Biol.">
        <title>Macronuclear genome sequence of the ciliate Tetrahymena thermophila, a model eukaryote.</title>
        <authorList>
            <person name="Eisen J.A."/>
            <person name="Coyne R.S."/>
            <person name="Wu M."/>
            <person name="Wu D."/>
            <person name="Thiagarajan M."/>
            <person name="Wortman J.R."/>
            <person name="Badger J.H."/>
            <person name="Ren Q."/>
            <person name="Amedeo P."/>
            <person name="Jones K.M."/>
            <person name="Tallon L.J."/>
            <person name="Delcher A.L."/>
            <person name="Salzberg S.L."/>
            <person name="Silva J.C."/>
            <person name="Haas B.J."/>
            <person name="Majoros W.H."/>
            <person name="Farzad M."/>
            <person name="Carlton J.M."/>
            <person name="Smith R.K. Jr."/>
            <person name="Garg J."/>
            <person name="Pearlman R.E."/>
            <person name="Karrer K.M."/>
            <person name="Sun L."/>
            <person name="Manning G."/>
            <person name="Elde N.C."/>
            <person name="Turkewitz A.P."/>
            <person name="Asai D.J."/>
            <person name="Wilkes D.E."/>
            <person name="Wang Y."/>
            <person name="Cai H."/>
            <person name="Collins K."/>
            <person name="Stewart B.A."/>
            <person name="Lee S.R."/>
            <person name="Wilamowska K."/>
            <person name="Weinberg Z."/>
            <person name="Ruzzo W.L."/>
            <person name="Wloga D."/>
            <person name="Gaertig J."/>
            <person name="Frankel J."/>
            <person name="Tsao C.-C."/>
            <person name="Gorovsky M.A."/>
            <person name="Keeling P.J."/>
            <person name="Waller R.F."/>
            <person name="Patron N.J."/>
            <person name="Cherry J.M."/>
            <person name="Stover N.A."/>
            <person name="Krieger C.J."/>
            <person name="del Toro C."/>
            <person name="Ryder H.F."/>
            <person name="Williamson S.C."/>
            <person name="Barbeau R.A."/>
            <person name="Hamilton E.P."/>
            <person name="Orias E."/>
        </authorList>
    </citation>
    <scope>NUCLEOTIDE SEQUENCE [LARGE SCALE GENOMIC DNA]</scope>
    <source>
        <strain evidence="3">SB210</strain>
    </source>
</reference>
<keyword evidence="1 2" id="KW-0812">Transmembrane</keyword>
<keyword evidence="3" id="KW-1185">Reference proteome</keyword>
<keyword evidence="1" id="KW-0472">Membrane</keyword>
<name>A4VF49_TETTS</name>
<protein>
    <submittedName>
        <fullName evidence="2">Transmembrane protein, putative</fullName>
    </submittedName>
</protein>
<dbReference type="KEGG" id="tet:TTHERM_00637499"/>
<dbReference type="AlphaFoldDB" id="A4VF49"/>
<dbReference type="Proteomes" id="UP000009168">
    <property type="component" value="Unassembled WGS sequence"/>
</dbReference>
<dbReference type="HOGENOM" id="CLU_1491961_0_0_1"/>